<dbReference type="STRING" id="645991.Sgly_2730"/>
<sequence length="381" mass="43061">MPKKNPFLYWEEDGDKENIEKFFLQSQVDDEAKERIKQLAMRKMDREEEKDMLGIGSKKEAEKRTDSSEKRLIRFGNVKKVGLKIALPAMGLLLLAIVGYGSNELFFPKASQVTAGEARNVASLDQAAGDLGLDVKQNDQKSIPAANSDPAETAGSSRKIIQNMQVSLQVENIMDTIEQISSEAQKSGGYVVESYHRGSDHDSGGHITVKIPAEKLSLFQSGIANWGKILSKQISGNDITNEYHDTEMRLKHWQEEEKRYLDILKQAKSVEDILKVEGALANVRQQIEQLEGQIKFWDNQVNYAEVSFELQKNDLNPEIQDPWQPVKWQATLKAFRNALIKTISFAWNTLNYVFVGVGYLLPLVLTGAAGWGGYLLWRRRK</sequence>
<dbReference type="HOGENOM" id="CLU_725462_0_0_9"/>
<feature type="transmembrane region" description="Helical" evidence="2">
    <location>
        <begin position="352"/>
        <end position="377"/>
    </location>
</feature>
<dbReference type="InterPro" id="IPR025645">
    <property type="entry name" value="DUF4349"/>
</dbReference>
<evidence type="ECO:0000256" key="1">
    <source>
        <dbReference type="SAM" id="Coils"/>
    </source>
</evidence>
<dbReference type="KEGG" id="sgy:Sgly_2730"/>
<protein>
    <recommendedName>
        <fullName evidence="3">DUF4349 domain-containing protein</fullName>
    </recommendedName>
</protein>
<evidence type="ECO:0000259" key="3">
    <source>
        <dbReference type="Pfam" id="PF14257"/>
    </source>
</evidence>
<reference evidence="5" key="2">
    <citation type="submission" date="2011-02" db="EMBL/GenBank/DDBJ databases">
        <title>The complete genome of Syntrophobotulus glycolicus DSM 8271.</title>
        <authorList>
            <person name="Lucas S."/>
            <person name="Copeland A."/>
            <person name="Lapidus A."/>
            <person name="Bruce D."/>
            <person name="Goodwin L."/>
            <person name="Pitluck S."/>
            <person name="Kyrpides N."/>
            <person name="Mavromatis K."/>
            <person name="Pagani I."/>
            <person name="Ivanova N."/>
            <person name="Mikhailova N."/>
            <person name="Chertkov O."/>
            <person name="Held B."/>
            <person name="Detter J.C."/>
            <person name="Tapia R."/>
            <person name="Han C."/>
            <person name="Land M."/>
            <person name="Hauser L."/>
            <person name="Markowitz V."/>
            <person name="Cheng J.-F."/>
            <person name="Hugenholtz P."/>
            <person name="Woyke T."/>
            <person name="Wu D."/>
            <person name="Spring S."/>
            <person name="Schroeder M."/>
            <person name="Brambilla E."/>
            <person name="Klenk H.-P."/>
            <person name="Eisen J.A."/>
        </authorList>
    </citation>
    <scope>NUCLEOTIDE SEQUENCE [LARGE SCALE GENOMIC DNA]</scope>
    <source>
        <strain evidence="5">DSM 8271 / FlGlyR</strain>
    </source>
</reference>
<dbReference type="RefSeq" id="WP_013625823.1">
    <property type="nucleotide sequence ID" value="NC_015172.1"/>
</dbReference>
<keyword evidence="2" id="KW-1133">Transmembrane helix</keyword>
<dbReference type="Pfam" id="PF14257">
    <property type="entry name" value="DUF4349"/>
    <property type="match status" value="1"/>
</dbReference>
<proteinExistence type="predicted"/>
<organism evidence="4 5">
    <name type="scientific">Syntrophobotulus glycolicus (strain DSM 8271 / FlGlyR)</name>
    <dbReference type="NCBI Taxonomy" id="645991"/>
    <lineage>
        <taxon>Bacteria</taxon>
        <taxon>Bacillati</taxon>
        <taxon>Bacillota</taxon>
        <taxon>Clostridia</taxon>
        <taxon>Eubacteriales</taxon>
        <taxon>Desulfitobacteriaceae</taxon>
        <taxon>Syntrophobotulus</taxon>
    </lineage>
</organism>
<feature type="domain" description="DUF4349" evidence="3">
    <location>
        <begin position="158"/>
        <end position="373"/>
    </location>
</feature>
<keyword evidence="2" id="KW-0812">Transmembrane</keyword>
<dbReference type="AlphaFoldDB" id="F0SXU2"/>
<dbReference type="eggNOG" id="COG5662">
    <property type="taxonomic scope" value="Bacteria"/>
</dbReference>
<evidence type="ECO:0000313" key="5">
    <source>
        <dbReference type="Proteomes" id="UP000007488"/>
    </source>
</evidence>
<dbReference type="EMBL" id="CP002547">
    <property type="protein sequence ID" value="ADY57003.1"/>
    <property type="molecule type" value="Genomic_DNA"/>
</dbReference>
<feature type="coiled-coil region" evidence="1">
    <location>
        <begin position="273"/>
        <end position="300"/>
    </location>
</feature>
<keyword evidence="5" id="KW-1185">Reference proteome</keyword>
<keyword evidence="2" id="KW-0472">Membrane</keyword>
<reference evidence="4 5" key="1">
    <citation type="journal article" date="2011" name="Stand. Genomic Sci.">
        <title>Complete genome sequence of Syntrophobotulus glycolicus type strain (FlGlyR).</title>
        <authorList>
            <person name="Han C."/>
            <person name="Mwirichia R."/>
            <person name="Chertkov O."/>
            <person name="Held B."/>
            <person name="Lapidus A."/>
            <person name="Nolan M."/>
            <person name="Lucas S."/>
            <person name="Hammon N."/>
            <person name="Deshpande S."/>
            <person name="Cheng J.F."/>
            <person name="Tapia R."/>
            <person name="Goodwin L."/>
            <person name="Pitluck S."/>
            <person name="Huntemann M."/>
            <person name="Liolios K."/>
            <person name="Ivanova N."/>
            <person name="Pagani I."/>
            <person name="Mavromatis K."/>
            <person name="Ovchinikova G."/>
            <person name="Pati A."/>
            <person name="Chen A."/>
            <person name="Palaniappan K."/>
            <person name="Land M."/>
            <person name="Hauser L."/>
            <person name="Brambilla E.M."/>
            <person name="Rohde M."/>
            <person name="Spring S."/>
            <person name="Sikorski J."/>
            <person name="Goker M."/>
            <person name="Woyke T."/>
            <person name="Bristow J."/>
            <person name="Eisen J.A."/>
            <person name="Markowitz V."/>
            <person name="Hugenholtz P."/>
            <person name="Kyrpides N.C."/>
            <person name="Klenk H.P."/>
            <person name="Detter J.C."/>
        </authorList>
    </citation>
    <scope>NUCLEOTIDE SEQUENCE [LARGE SCALE GENOMIC DNA]</scope>
    <source>
        <strain evidence="5">DSM 8271 / FlGlyR</strain>
    </source>
</reference>
<dbReference type="Proteomes" id="UP000007488">
    <property type="component" value="Chromosome"/>
</dbReference>
<dbReference type="OrthoDB" id="9808253at2"/>
<evidence type="ECO:0000313" key="4">
    <source>
        <dbReference type="EMBL" id="ADY57003.1"/>
    </source>
</evidence>
<evidence type="ECO:0000256" key="2">
    <source>
        <dbReference type="SAM" id="Phobius"/>
    </source>
</evidence>
<accession>F0SXU2</accession>
<keyword evidence="1" id="KW-0175">Coiled coil</keyword>
<feature type="transmembrane region" description="Helical" evidence="2">
    <location>
        <begin position="81"/>
        <end position="101"/>
    </location>
</feature>
<gene>
    <name evidence="4" type="ordered locus">Sgly_2730</name>
</gene>
<name>F0SXU2_SYNGF</name>